<gene>
    <name evidence="1" type="ORF">E5329_01840</name>
</gene>
<evidence type="ECO:0000313" key="1">
    <source>
        <dbReference type="EMBL" id="TGY98170.1"/>
    </source>
</evidence>
<protein>
    <submittedName>
        <fullName evidence="1">Uncharacterized protein</fullName>
    </submittedName>
</protein>
<proteinExistence type="predicted"/>
<sequence>MKGLLYLYQRTIINRIKKALKRPVTYIMGIFLLLYIVMIYNSFHMMIQEENFGSTENLVTILSMVIFWLIPANLISYARRRGLLFRPSEVHFVFSSPVSPKMVLMFAGVKSFAINIIIGIVIVAAGVMWFGAGIWQGLAYFLFFVVFESILEASAIIFCYGNERFSEKFFKGLVVAMYLFMGVIVAIAAYLMITREPSFGLLQEFFALPVIQMVPVVGWNVAVTRLIFLGADTVNIIGMGLFLVSTVLMFLTAWRMECTGAYYEDAMKFADEYQARREKQKKGVASIPWLEKHRKFKQASVEYKGSYAKAIYFRQMLEYKKNPTFIFGWNTLLCLGIGILIGAVGYFNDAVNEFGPAKIFIVPGVASYVIFIFSGYATKWSKELENPYTYLIPDTPLKKLWYATKIEHFRAIADGILITLPGAVTLGIGPALTVLTILLYVCLQANRLYYGMLADALVGNTLGNTGRNLVKILFQGLAIFIGIIAAVVAGILISVEAGFFAMIVVMGLLTFAGAAAASVSFTKMEVLE</sequence>
<keyword evidence="2" id="KW-1185">Reference proteome</keyword>
<name>A0AC61S1G1_9FIRM</name>
<evidence type="ECO:0000313" key="2">
    <source>
        <dbReference type="Proteomes" id="UP000304953"/>
    </source>
</evidence>
<organism evidence="1 2">
    <name type="scientific">Petralouisia muris</name>
    <dbReference type="NCBI Taxonomy" id="3032872"/>
    <lineage>
        <taxon>Bacteria</taxon>
        <taxon>Bacillati</taxon>
        <taxon>Bacillota</taxon>
        <taxon>Clostridia</taxon>
        <taxon>Lachnospirales</taxon>
        <taxon>Lachnospiraceae</taxon>
        <taxon>Petralouisia</taxon>
    </lineage>
</organism>
<comment type="caution">
    <text evidence="1">The sequence shown here is derived from an EMBL/GenBank/DDBJ whole genome shotgun (WGS) entry which is preliminary data.</text>
</comment>
<accession>A0AC61S1G1</accession>
<dbReference type="EMBL" id="SRYA01000002">
    <property type="protein sequence ID" value="TGY98170.1"/>
    <property type="molecule type" value="Genomic_DNA"/>
</dbReference>
<dbReference type="Proteomes" id="UP000304953">
    <property type="component" value="Unassembled WGS sequence"/>
</dbReference>
<reference evidence="1" key="1">
    <citation type="submission" date="2019-04" db="EMBL/GenBank/DDBJ databases">
        <title>Microbes associate with the intestines of laboratory mice.</title>
        <authorList>
            <person name="Navarre W."/>
            <person name="Wong E."/>
            <person name="Huang K."/>
            <person name="Tropini C."/>
            <person name="Ng K."/>
            <person name="Yu B."/>
        </authorList>
    </citation>
    <scope>NUCLEOTIDE SEQUENCE</scope>
    <source>
        <strain evidence="1">NM01_1-7b</strain>
    </source>
</reference>